<gene>
    <name evidence="9" type="ORF">JBKA6_1173</name>
</gene>
<reference evidence="9 10" key="1">
    <citation type="submission" date="2014-03" db="EMBL/GenBank/DDBJ databases">
        <title>complete genome sequence of Flavobacteriaceae bacterium JBKA-6.</title>
        <authorList>
            <person name="Takano T."/>
            <person name="Nakamura Y."/>
            <person name="Takuma S."/>
            <person name="Yasuike M."/>
            <person name="Matsuyama T."/>
            <person name="Sakai T."/>
            <person name="Fujiwara A."/>
            <person name="Kimoto K."/>
            <person name="Fukuda Y."/>
            <person name="Kondo H."/>
            <person name="Hirono I."/>
            <person name="Nakayasu C."/>
        </authorList>
    </citation>
    <scope>NUCLEOTIDE SEQUENCE [LARGE SCALE GENOMIC DNA]</scope>
    <source>
        <strain evidence="9 10">JBKA-6</strain>
    </source>
</reference>
<dbReference type="InterPro" id="IPR013527">
    <property type="entry name" value="YicC-like_N"/>
</dbReference>
<comment type="cofactor">
    <cofactor evidence="1">
        <name>a divalent metal cation</name>
        <dbReference type="ChEBI" id="CHEBI:60240"/>
    </cofactor>
</comment>
<comment type="similarity">
    <text evidence="5">Belongs to the YicC/YloC family.</text>
</comment>
<evidence type="ECO:0008006" key="11">
    <source>
        <dbReference type="Google" id="ProtNLM"/>
    </source>
</evidence>
<organism evidence="9 10">
    <name type="scientific">Ichthyobacterium seriolicida</name>
    <dbReference type="NCBI Taxonomy" id="242600"/>
    <lineage>
        <taxon>Bacteria</taxon>
        <taxon>Pseudomonadati</taxon>
        <taxon>Bacteroidota</taxon>
        <taxon>Flavobacteriia</taxon>
        <taxon>Flavobacteriales</taxon>
        <taxon>Ichthyobacteriaceae</taxon>
        <taxon>Ichthyobacterium</taxon>
    </lineage>
</organism>
<dbReference type="InterPro" id="IPR005229">
    <property type="entry name" value="YicC/YloC-like"/>
</dbReference>
<keyword evidence="10" id="KW-1185">Reference proteome</keyword>
<feature type="domain" description="Endoribonuclease YicC-like N-terminal" evidence="7">
    <location>
        <begin position="3"/>
        <end position="160"/>
    </location>
</feature>
<dbReference type="GO" id="GO:0016787">
    <property type="term" value="F:hydrolase activity"/>
    <property type="evidence" value="ECO:0007669"/>
    <property type="project" value="UniProtKB-KW"/>
</dbReference>
<dbReference type="AlphaFoldDB" id="A0A1J1DZ44"/>
<dbReference type="KEGG" id="ise:JBKA6_1173"/>
<dbReference type="PANTHER" id="PTHR30636:SF3">
    <property type="entry name" value="UPF0701 PROTEIN YICC"/>
    <property type="match status" value="1"/>
</dbReference>
<dbReference type="PANTHER" id="PTHR30636">
    <property type="entry name" value="UPF0701 PROTEIN YICC"/>
    <property type="match status" value="1"/>
</dbReference>
<dbReference type="RefSeq" id="WP_096686775.1">
    <property type="nucleotide sequence ID" value="NZ_AP014564.1"/>
</dbReference>
<evidence type="ECO:0000256" key="6">
    <source>
        <dbReference type="SAM" id="Coils"/>
    </source>
</evidence>
<evidence type="ECO:0000259" key="8">
    <source>
        <dbReference type="Pfam" id="PF08340"/>
    </source>
</evidence>
<evidence type="ECO:0000256" key="4">
    <source>
        <dbReference type="ARBA" id="ARBA00022801"/>
    </source>
</evidence>
<dbReference type="Pfam" id="PF03755">
    <property type="entry name" value="YicC-like_N"/>
    <property type="match status" value="1"/>
</dbReference>
<evidence type="ECO:0000256" key="5">
    <source>
        <dbReference type="ARBA" id="ARBA00035648"/>
    </source>
</evidence>
<keyword evidence="2" id="KW-0540">Nuclease</keyword>
<sequence length="294" mass="34557">MVLSMTGFGYVNLESDIGNIEVCIKSINSKFLDLNIKLPYDYKNKEMEIRNILSKKLIRGKIDFYIKHLPLKDKEVITPVINRAVVLDYIEQLKSISPNCQDHMYLDMALSMPKIFKIDEQEEENETEISEINWKCFENAIELALEAIVNHRKEEGEAIKKDFLLRLEELERALTEIKEMDSDRIDSVKKRLRSNLNESEIKIDENRFEQEVIFYLEKLDITEEIIRLENHCKYFKENLDDNIPNGKKIGFLSQEVGREINTIGSKANYYPMQKLVVIMKENLEKIKEQSLNVL</sequence>
<protein>
    <recommendedName>
        <fullName evidence="11">YicC family protein</fullName>
    </recommendedName>
</protein>
<keyword evidence="3" id="KW-0255">Endonuclease</keyword>
<keyword evidence="6" id="KW-0175">Coiled coil</keyword>
<evidence type="ECO:0000256" key="2">
    <source>
        <dbReference type="ARBA" id="ARBA00022722"/>
    </source>
</evidence>
<dbReference type="InterPro" id="IPR013551">
    <property type="entry name" value="YicC-like_C"/>
</dbReference>
<accession>A0A1J1DZ44</accession>
<feature type="domain" description="Endoribonuclease YicC-like C-terminal" evidence="8">
    <location>
        <begin position="177"/>
        <end position="293"/>
    </location>
</feature>
<dbReference type="EMBL" id="AP014564">
    <property type="protein sequence ID" value="BAV95186.1"/>
    <property type="molecule type" value="Genomic_DNA"/>
</dbReference>
<dbReference type="GO" id="GO:0004521">
    <property type="term" value="F:RNA endonuclease activity"/>
    <property type="evidence" value="ECO:0007669"/>
    <property type="project" value="InterPro"/>
</dbReference>
<evidence type="ECO:0000259" key="7">
    <source>
        <dbReference type="Pfam" id="PF03755"/>
    </source>
</evidence>
<dbReference type="Proteomes" id="UP000243197">
    <property type="component" value="Chromosome"/>
</dbReference>
<evidence type="ECO:0000256" key="3">
    <source>
        <dbReference type="ARBA" id="ARBA00022759"/>
    </source>
</evidence>
<evidence type="ECO:0000313" key="10">
    <source>
        <dbReference type="Proteomes" id="UP000243197"/>
    </source>
</evidence>
<evidence type="ECO:0000313" key="9">
    <source>
        <dbReference type="EMBL" id="BAV95186.1"/>
    </source>
</evidence>
<feature type="coiled-coil region" evidence="6">
    <location>
        <begin position="153"/>
        <end position="180"/>
    </location>
</feature>
<dbReference type="OrthoDB" id="9771229at2"/>
<evidence type="ECO:0000256" key="1">
    <source>
        <dbReference type="ARBA" id="ARBA00001968"/>
    </source>
</evidence>
<name>A0A1J1DZ44_9FLAO</name>
<keyword evidence="4" id="KW-0378">Hydrolase</keyword>
<dbReference type="Pfam" id="PF08340">
    <property type="entry name" value="YicC-like_C"/>
    <property type="match status" value="1"/>
</dbReference>
<dbReference type="NCBIfam" id="TIGR00255">
    <property type="entry name" value="YicC/YloC family endoribonuclease"/>
    <property type="match status" value="1"/>
</dbReference>
<proteinExistence type="inferred from homology"/>